<evidence type="ECO:0000313" key="2">
    <source>
        <dbReference type="Proteomes" id="UP001620295"/>
    </source>
</evidence>
<dbReference type="Proteomes" id="UP001620295">
    <property type="component" value="Unassembled WGS sequence"/>
</dbReference>
<name>A0ABW8M718_9ACTN</name>
<evidence type="ECO:0000313" key="1">
    <source>
        <dbReference type="EMBL" id="MFK4273643.1"/>
    </source>
</evidence>
<dbReference type="RefSeq" id="WP_355164515.1">
    <property type="nucleotide sequence ID" value="NZ_JBJDQH010000259.1"/>
</dbReference>
<keyword evidence="2" id="KW-1185">Reference proteome</keyword>
<sequence>MKKYNVLVETESGQLFLFPMKAESAKHANALVMRESVRHDFLNGVEIATIAVFEEGNSVNKLENTIRD</sequence>
<protein>
    <submittedName>
        <fullName evidence="1">Uncharacterized protein</fullName>
    </submittedName>
</protein>
<comment type="caution">
    <text evidence="1">The sequence shown here is derived from an EMBL/GenBank/DDBJ whole genome shotgun (WGS) entry which is preliminary data.</text>
</comment>
<gene>
    <name evidence="1" type="ORF">ACI2L5_53735</name>
</gene>
<accession>A0ABW8M718</accession>
<proteinExistence type="predicted"/>
<organism evidence="1 2">
    <name type="scientific">Streptomyces milbemycinicus</name>
    <dbReference type="NCBI Taxonomy" id="476552"/>
    <lineage>
        <taxon>Bacteria</taxon>
        <taxon>Bacillati</taxon>
        <taxon>Actinomycetota</taxon>
        <taxon>Actinomycetes</taxon>
        <taxon>Kitasatosporales</taxon>
        <taxon>Streptomycetaceae</taxon>
        <taxon>Streptomyces</taxon>
    </lineage>
</organism>
<dbReference type="EMBL" id="JBJDQH010000259">
    <property type="protein sequence ID" value="MFK4273643.1"/>
    <property type="molecule type" value="Genomic_DNA"/>
</dbReference>
<reference evidence="1 2" key="1">
    <citation type="submission" date="2024-11" db="EMBL/GenBank/DDBJ databases">
        <title>The Natural Products Discovery Center: Release of the First 8490 Sequenced Strains for Exploring Actinobacteria Biosynthetic Diversity.</title>
        <authorList>
            <person name="Kalkreuter E."/>
            <person name="Kautsar S.A."/>
            <person name="Yang D."/>
            <person name="Bader C.D."/>
            <person name="Teijaro C.N."/>
            <person name="Fluegel L."/>
            <person name="Davis C.M."/>
            <person name="Simpson J.R."/>
            <person name="Lauterbach L."/>
            <person name="Steele A.D."/>
            <person name="Gui C."/>
            <person name="Meng S."/>
            <person name="Li G."/>
            <person name="Viehrig K."/>
            <person name="Ye F."/>
            <person name="Su P."/>
            <person name="Kiefer A.F."/>
            <person name="Nichols A."/>
            <person name="Cepeda A.J."/>
            <person name="Yan W."/>
            <person name="Fan B."/>
            <person name="Jiang Y."/>
            <person name="Adhikari A."/>
            <person name="Zheng C.-J."/>
            <person name="Schuster L."/>
            <person name="Cowan T.M."/>
            <person name="Smanski M.J."/>
            <person name="Chevrette M.G."/>
            <person name="De Carvalho L.P.S."/>
            <person name="Shen B."/>
        </authorList>
    </citation>
    <scope>NUCLEOTIDE SEQUENCE [LARGE SCALE GENOMIC DNA]</scope>
    <source>
        <strain evidence="1 2">NPDC020863</strain>
    </source>
</reference>